<reference evidence="8" key="3">
    <citation type="submission" date="2022-06" db="EMBL/GenBank/DDBJ databases">
        <title>Resources to Facilitate Use of the Altered Schaedler Flora (ASF) Mouse Model to Study Microbiome Function.</title>
        <authorList>
            <person name="Proctor A."/>
            <person name="Parvinroo S."/>
            <person name="Richie T."/>
            <person name="Jia X."/>
            <person name="Lee S.T.M."/>
            <person name="Karp P.D."/>
            <person name="Paley S."/>
            <person name="Kostic A.D."/>
            <person name="Pierre J.F."/>
            <person name="Wannemuehler M.J."/>
            <person name="Phillips G.J."/>
        </authorList>
    </citation>
    <scope>NUCLEOTIDE SEQUENCE</scope>
    <source>
        <strain evidence="8">ASF457</strain>
    </source>
</reference>
<sequence length="131" mass="14565">MPRKDLEISAMGYRKHPGMIAWILHRVTGVILVLYFILHMLGSGGVCSFLPAIVQNIYVEAVVIIMFAWHAMNGLRIIFMEFFRAAERGCFKKFLAIFTVLAVLLALVGLYYVKDVIAANSAANVEAAEGE</sequence>
<keyword evidence="5" id="KW-1133">Transmembrane helix</keyword>
<dbReference type="RefSeq" id="WP_023275232.1">
    <property type="nucleotide sequence ID" value="NZ_CP097562.1"/>
</dbReference>
<dbReference type="Pfam" id="PF01127">
    <property type="entry name" value="Sdh_cyt"/>
    <property type="match status" value="1"/>
</dbReference>
<dbReference type="GO" id="GO:0046872">
    <property type="term" value="F:metal ion binding"/>
    <property type="evidence" value="ECO:0007669"/>
    <property type="project" value="UniProtKB-KW"/>
</dbReference>
<dbReference type="KEGG" id="msch:N508_000934"/>
<comment type="subcellular location">
    <subcellularLocation>
        <location evidence="1">Membrane</location>
    </subcellularLocation>
</comment>
<dbReference type="Proteomes" id="UP000017429">
    <property type="component" value="Chromosome"/>
</dbReference>
<dbReference type="AlphaFoldDB" id="V2QEW4"/>
<evidence type="ECO:0000313" key="8">
    <source>
        <dbReference type="EMBL" id="USF23862.1"/>
    </source>
</evidence>
<keyword evidence="2" id="KW-0349">Heme</keyword>
<protein>
    <submittedName>
        <fullName evidence="8">Uncharacterized protein</fullName>
    </submittedName>
</protein>
<evidence type="ECO:0000256" key="7">
    <source>
        <dbReference type="ARBA" id="ARBA00023136"/>
    </source>
</evidence>
<dbReference type="InterPro" id="IPR039023">
    <property type="entry name" value="SdhC_prok"/>
</dbReference>
<dbReference type="SUPFAM" id="SSF81343">
    <property type="entry name" value="Fumarate reductase respiratory complex transmembrane subunits"/>
    <property type="match status" value="1"/>
</dbReference>
<keyword evidence="6" id="KW-0408">Iron</keyword>
<dbReference type="OrthoDB" id="276905at2"/>
<keyword evidence="7" id="KW-0472">Membrane</keyword>
<evidence type="ECO:0000256" key="3">
    <source>
        <dbReference type="ARBA" id="ARBA00022692"/>
    </source>
</evidence>
<accession>V2QEW4</accession>
<keyword evidence="9" id="KW-1185">Reference proteome</keyword>
<dbReference type="InterPro" id="IPR034804">
    <property type="entry name" value="SQR/QFR_C/D"/>
</dbReference>
<dbReference type="EMBL" id="CP097562">
    <property type="protein sequence ID" value="USF23862.1"/>
    <property type="molecule type" value="Genomic_DNA"/>
</dbReference>
<dbReference type="eggNOG" id="COG2009">
    <property type="taxonomic scope" value="Bacteria"/>
</dbReference>
<gene>
    <name evidence="8" type="ORF">N508_000934</name>
</gene>
<name>V2QEW4_9BACT</name>
<evidence type="ECO:0000256" key="1">
    <source>
        <dbReference type="ARBA" id="ARBA00004370"/>
    </source>
</evidence>
<organism evidence="8 9">
    <name type="scientific">Mucispirillum schaedleri ASF457</name>
    <dbReference type="NCBI Taxonomy" id="1379858"/>
    <lineage>
        <taxon>Bacteria</taxon>
        <taxon>Pseudomonadati</taxon>
        <taxon>Deferribacterota</taxon>
        <taxon>Deferribacteres</taxon>
        <taxon>Deferribacterales</taxon>
        <taxon>Mucispirillaceae</taxon>
        <taxon>Mucispirillum</taxon>
    </lineage>
</organism>
<evidence type="ECO:0000256" key="6">
    <source>
        <dbReference type="ARBA" id="ARBA00023004"/>
    </source>
</evidence>
<dbReference type="PANTHER" id="PTHR41910">
    <property type="entry name" value="SUCCINATE DEHYDROGENASE 2 MEMBRANE SUBUNIT SDHC"/>
    <property type="match status" value="1"/>
</dbReference>
<dbReference type="GO" id="GO:0016020">
    <property type="term" value="C:membrane"/>
    <property type="evidence" value="ECO:0007669"/>
    <property type="project" value="UniProtKB-SubCell"/>
</dbReference>
<evidence type="ECO:0000256" key="4">
    <source>
        <dbReference type="ARBA" id="ARBA00022723"/>
    </source>
</evidence>
<keyword evidence="3" id="KW-0812">Transmembrane</keyword>
<dbReference type="Gene3D" id="1.20.1300.10">
    <property type="entry name" value="Fumarate reductase/succinate dehydrogenase, transmembrane subunit"/>
    <property type="match status" value="1"/>
</dbReference>
<evidence type="ECO:0000256" key="2">
    <source>
        <dbReference type="ARBA" id="ARBA00022617"/>
    </source>
</evidence>
<evidence type="ECO:0000313" key="9">
    <source>
        <dbReference type="Proteomes" id="UP000017429"/>
    </source>
</evidence>
<evidence type="ECO:0000256" key="5">
    <source>
        <dbReference type="ARBA" id="ARBA00022989"/>
    </source>
</evidence>
<dbReference type="InterPro" id="IPR000701">
    <property type="entry name" value="SuccDH_FuR_B_TM-su"/>
</dbReference>
<keyword evidence="4" id="KW-0479">Metal-binding</keyword>
<proteinExistence type="predicted"/>
<dbReference type="PANTHER" id="PTHR41910:SF1">
    <property type="entry name" value="SUCCINATE DEHYDROGENASE HYDROPHOBIC MEMBRANE ANCHOR SUBUNIT"/>
    <property type="match status" value="1"/>
</dbReference>
<reference evidence="8" key="1">
    <citation type="journal article" date="2014" name="Genome Announc.">
        <title>Draft genome sequences of the altered schaedler flora, a defined bacterial community from gnotobiotic mice.</title>
        <authorList>
            <person name="Wannemuehler M.J."/>
            <person name="Overstreet A.M."/>
            <person name="Ward D.V."/>
            <person name="Phillips G.J."/>
        </authorList>
    </citation>
    <scope>NUCLEOTIDE SEQUENCE</scope>
    <source>
        <strain evidence="8">ASF457</strain>
    </source>
</reference>
<reference evidence="8" key="2">
    <citation type="submission" date="2022-05" db="EMBL/GenBank/DDBJ databases">
        <authorList>
            <person name="Proctor A.L."/>
            <person name="Phillips G.J."/>
            <person name="Wannemuehler M.J."/>
        </authorList>
    </citation>
    <scope>NUCLEOTIDE SEQUENCE</scope>
    <source>
        <strain evidence="8">ASF457</strain>
    </source>
</reference>